<keyword evidence="2" id="KW-0812">Transmembrane</keyword>
<dbReference type="AlphaFoldDB" id="A0A226DYC2"/>
<feature type="domain" description="Calcium-activated chloride channel N-terminal" evidence="4">
    <location>
        <begin position="28"/>
        <end position="289"/>
    </location>
</feature>
<feature type="chain" id="PRO_5012036501" evidence="3">
    <location>
        <begin position="23"/>
        <end position="1052"/>
    </location>
</feature>
<dbReference type="EMBL" id="LNIX01000009">
    <property type="protein sequence ID" value="OXA50060.1"/>
    <property type="molecule type" value="Genomic_DNA"/>
</dbReference>
<feature type="region of interest" description="Disordered" evidence="1">
    <location>
        <begin position="882"/>
        <end position="1010"/>
    </location>
</feature>
<feature type="signal peptide" evidence="3">
    <location>
        <begin position="1"/>
        <end position="22"/>
    </location>
</feature>
<comment type="caution">
    <text evidence="5">The sequence shown here is derived from an EMBL/GenBank/DDBJ whole genome shotgun (WGS) entry which is preliminary data.</text>
</comment>
<feature type="compositionally biased region" description="Low complexity" evidence="1">
    <location>
        <begin position="955"/>
        <end position="1003"/>
    </location>
</feature>
<evidence type="ECO:0000313" key="5">
    <source>
        <dbReference type="EMBL" id="OXA50060.1"/>
    </source>
</evidence>
<accession>A0A226DYC2</accession>
<sequence>MAIFRFSQILGVVLTFVAVNEGFRLSRQGGYDLVLGVNTAAPVPPENDQRRYVQNIKTSMQAFSNNLWRATKRRFHINSVELIVPETWTAIPGAELAGMGSIDTADFRVSDTVLYPYAKNTYLCGLPGDYVELPFTFFQNTNANEFGPIWKTLMVLFARYRYGVWEEHGFIGDELFPYFSLNEDSTTWEATGCNNEPLVGKFINVTDPDQKDCEMAASPNSEMNACRFIPDSVVNKATTSLMHFHFMNSVVDFCDENTHNKMADNKQNAFCNQKSIMQVIRESPDYATASNPPTQVGPVTFKTVKQSANPLLYILLDRGQIQGSYQLANMIPPALAQFLVNNFANVVGAVGSFPNPDNPAVQLKQEVGWSQIGPNVDQFLQAVGELRIDGPLRRDFTQAIMETAGFIKSRGHAQGAVILLVKYGADLDNINATIPENDVVLALNDQKIILHSIELQITGSPPASNLARLTEETTGGFAMLTNIGDANFVLNNVLNFLARTLNSADYISDQATRRTVVKQAISSSSPGIQLVLPPDSLHAEVFYSSFERLNATNFISQIDGAPPTTSVSFRRTVDWGAGEGNSRYSYRLRFSDAQIAGRSSVIVSLNCTGLQNCDGAMVGRVALDKAVPDLGVKIEITTSANTVDLSRLAPLMIYAKATIDGAPIEGMYADALITNGATSYELVLNDDGSIPDILSEDGIFSGYFVPTADGDYRITVRFMKRTTTRKVATFIKESSLGRLLPIDQGPGAGCEITNNCTLKDVYNGFMQVEEYSTPIKFSNRNQYTAIPGKAILLYNFITRTLSWRSPRVPSTTSPVTSYEIRQAFSRLELLNNFDGCEIAATAVPVAPGEWQSTQHNITLYSTYYAIKSTYNGVKSEISNIRRFPGIPAPEPTDSTVPPTGSTPTGPTTPPTSAGTAPTTTTGNPGSTTTTTIDPTAPTVSTTPNPNTTPAPSPQTSPTAPTKTTTTTPFTGTPPTTDSTAITITASTTTTTPNNTPSSSTTPAVGTTTKKPWVETGAGIGTIVGIVAAVILIAGVCLYIRRRKSGSRRISGG</sequence>
<dbReference type="InterPro" id="IPR013642">
    <property type="entry name" value="CLCA_N"/>
</dbReference>
<dbReference type="OrthoDB" id="687730at2759"/>
<evidence type="ECO:0000259" key="4">
    <source>
        <dbReference type="Pfam" id="PF08434"/>
    </source>
</evidence>
<evidence type="ECO:0000256" key="2">
    <source>
        <dbReference type="SAM" id="Phobius"/>
    </source>
</evidence>
<feature type="compositionally biased region" description="Low complexity" evidence="1">
    <location>
        <begin position="891"/>
        <end position="945"/>
    </location>
</feature>
<keyword evidence="3" id="KW-0732">Signal</keyword>
<evidence type="ECO:0000313" key="6">
    <source>
        <dbReference type="Proteomes" id="UP000198287"/>
    </source>
</evidence>
<gene>
    <name evidence="5" type="ORF">Fcan01_14701</name>
</gene>
<dbReference type="Proteomes" id="UP000198287">
    <property type="component" value="Unassembled WGS sequence"/>
</dbReference>
<protein>
    <submittedName>
        <fullName evidence="5">Calcium-activated chloride channel regulator 4A</fullName>
    </submittedName>
</protein>
<name>A0A226DYC2_FOLCA</name>
<reference evidence="5 6" key="1">
    <citation type="submission" date="2015-12" db="EMBL/GenBank/DDBJ databases">
        <title>The genome of Folsomia candida.</title>
        <authorList>
            <person name="Faddeeva A."/>
            <person name="Derks M.F."/>
            <person name="Anvar Y."/>
            <person name="Smit S."/>
            <person name="Van Straalen N."/>
            <person name="Roelofs D."/>
        </authorList>
    </citation>
    <scope>NUCLEOTIDE SEQUENCE [LARGE SCALE GENOMIC DNA]</scope>
    <source>
        <strain evidence="5 6">VU population</strain>
        <tissue evidence="5">Whole body</tissue>
    </source>
</reference>
<feature type="transmembrane region" description="Helical" evidence="2">
    <location>
        <begin position="1017"/>
        <end position="1039"/>
    </location>
</feature>
<keyword evidence="2" id="KW-0472">Membrane</keyword>
<dbReference type="OMA" id="NSEMNAC"/>
<proteinExistence type="predicted"/>
<organism evidence="5 6">
    <name type="scientific">Folsomia candida</name>
    <name type="common">Springtail</name>
    <dbReference type="NCBI Taxonomy" id="158441"/>
    <lineage>
        <taxon>Eukaryota</taxon>
        <taxon>Metazoa</taxon>
        <taxon>Ecdysozoa</taxon>
        <taxon>Arthropoda</taxon>
        <taxon>Hexapoda</taxon>
        <taxon>Collembola</taxon>
        <taxon>Entomobryomorpha</taxon>
        <taxon>Isotomoidea</taxon>
        <taxon>Isotomidae</taxon>
        <taxon>Proisotominae</taxon>
        <taxon>Folsomia</taxon>
    </lineage>
</organism>
<keyword evidence="6" id="KW-1185">Reference proteome</keyword>
<dbReference type="NCBIfam" id="NF041940">
    <property type="entry name" value="choice_anch_X"/>
    <property type="match status" value="1"/>
</dbReference>
<evidence type="ECO:0000256" key="1">
    <source>
        <dbReference type="SAM" id="MobiDB-lite"/>
    </source>
</evidence>
<evidence type="ECO:0000256" key="3">
    <source>
        <dbReference type="SAM" id="SignalP"/>
    </source>
</evidence>
<dbReference type="Pfam" id="PF08434">
    <property type="entry name" value="CLCA"/>
    <property type="match status" value="1"/>
</dbReference>
<keyword evidence="2" id="KW-1133">Transmembrane helix</keyword>